<dbReference type="PANTHER" id="PTHR31907">
    <property type="entry name" value="MLP-LIKE PROTEIN 423"/>
    <property type="match status" value="1"/>
</dbReference>
<dbReference type="OMA" id="NTHHIRN"/>
<reference evidence="2 3" key="2">
    <citation type="journal article" date="2017" name="Genome Biol.">
        <title>New reference genome sequences of hot pepper reveal the massive evolution of plant disease-resistance genes by retroduplication.</title>
        <authorList>
            <person name="Kim S."/>
            <person name="Park J."/>
            <person name="Yeom S.I."/>
            <person name="Kim Y.M."/>
            <person name="Seo E."/>
            <person name="Kim K.T."/>
            <person name="Kim M.S."/>
            <person name="Lee J.M."/>
            <person name="Cheong K."/>
            <person name="Shin H.S."/>
            <person name="Kim S.B."/>
            <person name="Han K."/>
            <person name="Lee J."/>
            <person name="Park M."/>
            <person name="Lee H.A."/>
            <person name="Lee H.Y."/>
            <person name="Lee Y."/>
            <person name="Oh S."/>
            <person name="Lee J.H."/>
            <person name="Choi E."/>
            <person name="Choi E."/>
            <person name="Lee S.E."/>
            <person name="Jeon J."/>
            <person name="Kim H."/>
            <person name="Choi G."/>
            <person name="Song H."/>
            <person name="Lee J."/>
            <person name="Lee S.C."/>
            <person name="Kwon J.K."/>
            <person name="Lee H.Y."/>
            <person name="Koo N."/>
            <person name="Hong Y."/>
            <person name="Kim R.W."/>
            <person name="Kang W.H."/>
            <person name="Huh J.H."/>
            <person name="Kang B.C."/>
            <person name="Yang T.J."/>
            <person name="Lee Y.H."/>
            <person name="Bennetzen J.L."/>
            <person name="Choi D."/>
        </authorList>
    </citation>
    <scope>NUCLEOTIDE SEQUENCE [LARGE SCALE GENOMIC DNA]</scope>
    <source>
        <strain evidence="3">cv. CM334</strain>
    </source>
</reference>
<evidence type="ECO:0000259" key="1">
    <source>
        <dbReference type="SMART" id="SM01037"/>
    </source>
</evidence>
<sequence length="160" mass="17929">MGVKGKLIGSIEVKCGGHLVHDIFHNYTHHIPNICRGKINHFEIHEGGAIKVGSVVGWKYNDGDGKEKNLKQVIEAVDSQNKSISWKVIGADLLELYNSFTTIASCDHQWTTWTFVYEKKTEETPEPLVLLGIALDLTKISKVTFTRTRTSIYTLICLSV</sequence>
<accession>A0A1U8GU34</accession>
<evidence type="ECO:0000313" key="2">
    <source>
        <dbReference type="EMBL" id="PHT81460.1"/>
    </source>
</evidence>
<dbReference type="InterPro" id="IPR051761">
    <property type="entry name" value="MLP-like_ligand-binding"/>
</dbReference>
<dbReference type="Gene3D" id="3.30.530.20">
    <property type="match status" value="1"/>
</dbReference>
<protein>
    <recommendedName>
        <fullName evidence="1">Bet v I/Major latex protein domain-containing protein</fullName>
    </recommendedName>
</protein>
<keyword evidence="3" id="KW-1185">Reference proteome</keyword>
<dbReference type="InterPro" id="IPR000916">
    <property type="entry name" value="Bet_v_I/MLP"/>
</dbReference>
<dbReference type="KEGG" id="cann:107872462"/>
<reference evidence="2 3" key="1">
    <citation type="journal article" date="2014" name="Nat. Genet.">
        <title>Genome sequence of the hot pepper provides insights into the evolution of pungency in Capsicum species.</title>
        <authorList>
            <person name="Kim S."/>
            <person name="Park M."/>
            <person name="Yeom S.I."/>
            <person name="Kim Y.M."/>
            <person name="Lee J.M."/>
            <person name="Lee H.A."/>
            <person name="Seo E."/>
            <person name="Choi J."/>
            <person name="Cheong K."/>
            <person name="Kim K.T."/>
            <person name="Jung K."/>
            <person name="Lee G.W."/>
            <person name="Oh S.K."/>
            <person name="Bae C."/>
            <person name="Kim S.B."/>
            <person name="Lee H.Y."/>
            <person name="Kim S.Y."/>
            <person name="Kim M.S."/>
            <person name="Kang B.C."/>
            <person name="Jo Y.D."/>
            <person name="Yang H.B."/>
            <person name="Jeong H.J."/>
            <person name="Kang W.H."/>
            <person name="Kwon J.K."/>
            <person name="Shin C."/>
            <person name="Lim J.Y."/>
            <person name="Park J.H."/>
            <person name="Huh J.H."/>
            <person name="Kim J.S."/>
            <person name="Kim B.D."/>
            <person name="Cohen O."/>
            <person name="Paran I."/>
            <person name="Suh M.C."/>
            <person name="Lee S.B."/>
            <person name="Kim Y.K."/>
            <person name="Shin Y."/>
            <person name="Noh S.J."/>
            <person name="Park J."/>
            <person name="Seo Y.S."/>
            <person name="Kwon S.Y."/>
            <person name="Kim H.A."/>
            <person name="Park J.M."/>
            <person name="Kim H.J."/>
            <person name="Choi S.B."/>
            <person name="Bosland P.W."/>
            <person name="Reeves G."/>
            <person name="Jo S.H."/>
            <person name="Lee B.W."/>
            <person name="Cho H.T."/>
            <person name="Choi H.S."/>
            <person name="Lee M.S."/>
            <person name="Yu Y."/>
            <person name="Do Choi Y."/>
            <person name="Park B.S."/>
            <person name="van Deynze A."/>
            <person name="Ashrafi H."/>
            <person name="Hill T."/>
            <person name="Kim W.T."/>
            <person name="Pai H.S."/>
            <person name="Ahn H.K."/>
            <person name="Yeam I."/>
            <person name="Giovannoni J.J."/>
            <person name="Rose J.K."/>
            <person name="Sorensen I."/>
            <person name="Lee S.J."/>
            <person name="Kim R.W."/>
            <person name="Choi I.Y."/>
            <person name="Choi B.S."/>
            <person name="Lim J.S."/>
            <person name="Lee Y.H."/>
            <person name="Choi D."/>
        </authorList>
    </citation>
    <scope>NUCLEOTIDE SEQUENCE [LARGE SCALE GENOMIC DNA]</scope>
    <source>
        <strain evidence="3">cv. CM334</strain>
    </source>
</reference>
<dbReference type="Proteomes" id="UP000222542">
    <property type="component" value="Unassembled WGS sequence"/>
</dbReference>
<dbReference type="EMBL" id="AYRZ02000005">
    <property type="protein sequence ID" value="PHT81460.1"/>
    <property type="molecule type" value="Genomic_DNA"/>
</dbReference>
<dbReference type="SMART" id="SM01037">
    <property type="entry name" value="Bet_v_1"/>
    <property type="match status" value="1"/>
</dbReference>
<dbReference type="OrthoDB" id="1252351at2759"/>
<dbReference type="GO" id="GO:0006952">
    <property type="term" value="P:defense response"/>
    <property type="evidence" value="ECO:0007669"/>
    <property type="project" value="InterPro"/>
</dbReference>
<feature type="domain" description="Bet v I/Major latex protein" evidence="1">
    <location>
        <begin position="2"/>
        <end position="143"/>
    </location>
</feature>
<evidence type="ECO:0000313" key="3">
    <source>
        <dbReference type="Proteomes" id="UP000222542"/>
    </source>
</evidence>
<name>A0A1U8GU34_CAPAN</name>
<dbReference type="SUPFAM" id="SSF55961">
    <property type="entry name" value="Bet v1-like"/>
    <property type="match status" value="1"/>
</dbReference>
<dbReference type="InterPro" id="IPR023393">
    <property type="entry name" value="START-like_dom_sf"/>
</dbReference>
<dbReference type="AlphaFoldDB" id="A0A1U8GU34"/>
<proteinExistence type="predicted"/>
<organism evidence="2 3">
    <name type="scientific">Capsicum annuum</name>
    <name type="common">Capsicum pepper</name>
    <dbReference type="NCBI Taxonomy" id="4072"/>
    <lineage>
        <taxon>Eukaryota</taxon>
        <taxon>Viridiplantae</taxon>
        <taxon>Streptophyta</taxon>
        <taxon>Embryophyta</taxon>
        <taxon>Tracheophyta</taxon>
        <taxon>Spermatophyta</taxon>
        <taxon>Magnoliopsida</taxon>
        <taxon>eudicotyledons</taxon>
        <taxon>Gunneridae</taxon>
        <taxon>Pentapetalae</taxon>
        <taxon>asterids</taxon>
        <taxon>lamiids</taxon>
        <taxon>Solanales</taxon>
        <taxon>Solanaceae</taxon>
        <taxon>Solanoideae</taxon>
        <taxon>Capsiceae</taxon>
        <taxon>Capsicum</taxon>
    </lineage>
</organism>
<dbReference type="Pfam" id="PF00407">
    <property type="entry name" value="Bet_v_1"/>
    <property type="match status" value="1"/>
</dbReference>
<gene>
    <name evidence="2" type="ORF">T459_14475</name>
</gene>
<comment type="caution">
    <text evidence="2">The sequence shown here is derived from an EMBL/GenBank/DDBJ whole genome shotgun (WGS) entry which is preliminary data.</text>
</comment>
<dbReference type="Gramene" id="PHT81460">
    <property type="protein sequence ID" value="PHT81460"/>
    <property type="gene ID" value="T459_14475"/>
</dbReference>